<gene>
    <name evidence="1" type="ORF">LSAA_257</name>
</gene>
<name>A0A817FD60_LEPSM</name>
<organism evidence="1 2">
    <name type="scientific">Lepeophtheirus salmonis</name>
    <name type="common">Salmon louse</name>
    <name type="synonym">Caligus salmonis</name>
    <dbReference type="NCBI Taxonomy" id="72036"/>
    <lineage>
        <taxon>Eukaryota</taxon>
        <taxon>Metazoa</taxon>
        <taxon>Ecdysozoa</taxon>
        <taxon>Arthropoda</taxon>
        <taxon>Crustacea</taxon>
        <taxon>Multicrustacea</taxon>
        <taxon>Hexanauplia</taxon>
        <taxon>Copepoda</taxon>
        <taxon>Siphonostomatoida</taxon>
        <taxon>Caligidae</taxon>
        <taxon>Lepeophtheirus</taxon>
    </lineage>
</organism>
<accession>A0A817FD60</accession>
<dbReference type="Proteomes" id="UP000675881">
    <property type="component" value="Unassembled WGS sequence"/>
</dbReference>
<protein>
    <submittedName>
        <fullName evidence="1">(salmon louse) hypothetical protein</fullName>
    </submittedName>
</protein>
<evidence type="ECO:0000313" key="2">
    <source>
        <dbReference type="Proteomes" id="UP000675881"/>
    </source>
</evidence>
<sequence>MCSLPLRGKGKRFKNSDGAIGMSVGLAETLHIERAGVPKTVKFNVSILDTASYFLTAFLLWFLEKYSPSSARNNLDKYNEPMNLYEYLKLKNPFGLQQPHLHLREEEIYHKIYQDNSSHLPIGSCRSYPCNFYCESRKLI</sequence>
<dbReference type="EMBL" id="CAJNVT010000100">
    <property type="protein sequence ID" value="CAF2745402.1"/>
    <property type="molecule type" value="Genomic_DNA"/>
</dbReference>
<keyword evidence="2" id="KW-1185">Reference proteome</keyword>
<dbReference type="AlphaFoldDB" id="A0A817FD60"/>
<reference evidence="1" key="1">
    <citation type="submission" date="2021-02" db="EMBL/GenBank/DDBJ databases">
        <authorList>
            <person name="Bekaert M."/>
        </authorList>
    </citation>
    <scope>NUCLEOTIDE SEQUENCE</scope>
    <source>
        <strain evidence="1">IoA-00</strain>
    </source>
</reference>
<evidence type="ECO:0000313" key="1">
    <source>
        <dbReference type="EMBL" id="CAF2745402.1"/>
    </source>
</evidence>
<comment type="caution">
    <text evidence="1">The sequence shown here is derived from an EMBL/GenBank/DDBJ whole genome shotgun (WGS) entry which is preliminary data.</text>
</comment>
<proteinExistence type="predicted"/>